<dbReference type="EMBL" id="JACHGN010000001">
    <property type="protein sequence ID" value="MBB5130552.1"/>
    <property type="molecule type" value="Genomic_DNA"/>
</dbReference>
<dbReference type="AlphaFoldDB" id="A0A840NTH2"/>
<protein>
    <submittedName>
        <fullName evidence="1">Uncharacterized protein</fullName>
    </submittedName>
</protein>
<evidence type="ECO:0000313" key="2">
    <source>
        <dbReference type="Proteomes" id="UP000578449"/>
    </source>
</evidence>
<keyword evidence="2" id="KW-1185">Reference proteome</keyword>
<organism evidence="1 2">
    <name type="scientific">Thermocatellispora tengchongensis</name>
    <dbReference type="NCBI Taxonomy" id="1073253"/>
    <lineage>
        <taxon>Bacteria</taxon>
        <taxon>Bacillati</taxon>
        <taxon>Actinomycetota</taxon>
        <taxon>Actinomycetes</taxon>
        <taxon>Streptosporangiales</taxon>
        <taxon>Streptosporangiaceae</taxon>
        <taxon>Thermocatellispora</taxon>
    </lineage>
</organism>
<dbReference type="Proteomes" id="UP000578449">
    <property type="component" value="Unassembled WGS sequence"/>
</dbReference>
<proteinExistence type="predicted"/>
<comment type="caution">
    <text evidence="1">The sequence shown here is derived from an EMBL/GenBank/DDBJ whole genome shotgun (WGS) entry which is preliminary data.</text>
</comment>
<accession>A0A840NTH2</accession>
<name>A0A840NTH2_9ACTN</name>
<gene>
    <name evidence="1" type="ORF">HNP84_000240</name>
</gene>
<sequence>MRARTGIVCRPDPRPVIMPPPAVYPWECHDGTGRTATGVARSFGRAMCYLAEAMDKMRQPGAHGRIQRAWPDGSRFAAFRYDHLPVIRAHRDGDGTLVMEFTGA</sequence>
<dbReference type="RefSeq" id="WP_185047426.1">
    <property type="nucleotide sequence ID" value="NZ_BAABIX010000006.1"/>
</dbReference>
<evidence type="ECO:0000313" key="1">
    <source>
        <dbReference type="EMBL" id="MBB5130552.1"/>
    </source>
</evidence>
<reference evidence="1 2" key="1">
    <citation type="submission" date="2020-08" db="EMBL/GenBank/DDBJ databases">
        <title>Genomic Encyclopedia of Type Strains, Phase IV (KMG-IV): sequencing the most valuable type-strain genomes for metagenomic binning, comparative biology and taxonomic classification.</title>
        <authorList>
            <person name="Goeker M."/>
        </authorList>
    </citation>
    <scope>NUCLEOTIDE SEQUENCE [LARGE SCALE GENOMIC DNA]</scope>
    <source>
        <strain evidence="1 2">DSM 45615</strain>
    </source>
</reference>